<dbReference type="Gene3D" id="3.40.50.150">
    <property type="entry name" value="Vaccinia Virus protein VP39"/>
    <property type="match status" value="5"/>
</dbReference>
<comment type="catalytic activity">
    <reaction evidence="4">
        <text>a 5'-end (N(7)-methyl 5'-triphosphoguanosine)-ribonucleoside in snoRNA + S-adenosyl-L-methionine = a 5'-end (N(2),N(7)-dimethyl 5'-triphosphoguanosine)-ribonucleoside in snoRNA + S-adenosyl-L-homocysteine + H(+)</text>
        <dbReference type="Rhea" id="RHEA:78475"/>
        <dbReference type="Rhea" id="RHEA-COMP:19086"/>
        <dbReference type="Rhea" id="RHEA-COMP:19088"/>
        <dbReference type="ChEBI" id="CHEBI:15378"/>
        <dbReference type="ChEBI" id="CHEBI:57856"/>
        <dbReference type="ChEBI" id="CHEBI:59789"/>
        <dbReference type="ChEBI" id="CHEBI:156461"/>
        <dbReference type="ChEBI" id="CHEBI:172880"/>
    </reaction>
    <physiologicalReaction direction="left-to-right" evidence="4">
        <dbReference type="Rhea" id="RHEA:78476"/>
    </physiologicalReaction>
</comment>
<dbReference type="InterPro" id="IPR019012">
    <property type="entry name" value="RNA_cap_Gua-N2-MeTrfase"/>
</dbReference>
<protein>
    <recommendedName>
        <fullName evidence="1">Trimethylguanosine synthase</fullName>
    </recommendedName>
    <alternativeName>
        <fullName evidence="7">Cap-specific guanine-N(2) methyltransferase</fullName>
    </alternativeName>
</protein>
<dbReference type="Proteomes" id="UP000824890">
    <property type="component" value="Unassembled WGS sequence"/>
</dbReference>
<evidence type="ECO:0000256" key="1">
    <source>
        <dbReference type="ARBA" id="ARBA00018517"/>
    </source>
</evidence>
<keyword evidence="9" id="KW-1185">Reference proteome</keyword>
<dbReference type="PANTHER" id="PTHR14741">
    <property type="entry name" value="S-ADENOSYLMETHIONINE-DEPENDENT METHYLTRANSFERASE RELATED"/>
    <property type="match status" value="1"/>
</dbReference>
<dbReference type="CDD" id="cd02440">
    <property type="entry name" value="AdoMet_MTases"/>
    <property type="match status" value="5"/>
</dbReference>
<evidence type="ECO:0000256" key="3">
    <source>
        <dbReference type="ARBA" id="ARBA00047418"/>
    </source>
</evidence>
<dbReference type="InterPro" id="IPR029063">
    <property type="entry name" value="SAM-dependent_MTases_sf"/>
</dbReference>
<evidence type="ECO:0000256" key="4">
    <source>
        <dbReference type="ARBA" id="ARBA00048740"/>
    </source>
</evidence>
<evidence type="ECO:0000256" key="6">
    <source>
        <dbReference type="ARBA" id="ARBA00049075"/>
    </source>
</evidence>
<organism evidence="8 9">
    <name type="scientific">Brassica napus</name>
    <name type="common">Rape</name>
    <dbReference type="NCBI Taxonomy" id="3708"/>
    <lineage>
        <taxon>Eukaryota</taxon>
        <taxon>Viridiplantae</taxon>
        <taxon>Streptophyta</taxon>
        <taxon>Embryophyta</taxon>
        <taxon>Tracheophyta</taxon>
        <taxon>Spermatophyta</taxon>
        <taxon>Magnoliopsida</taxon>
        <taxon>eudicotyledons</taxon>
        <taxon>Gunneridae</taxon>
        <taxon>Pentapetalae</taxon>
        <taxon>rosids</taxon>
        <taxon>malvids</taxon>
        <taxon>Brassicales</taxon>
        <taxon>Brassicaceae</taxon>
        <taxon>Brassiceae</taxon>
        <taxon>Brassica</taxon>
    </lineage>
</organism>
<comment type="similarity">
    <text evidence="2">Belongs to the methyltransferase superfamily. Trimethylguanosine synthase family.</text>
</comment>
<sequence length="1535" mass="171366">VFENKNGTRTYSVQHYQKWREEQIPWNVTESRVKNIFHAMCFFQPVRLFSNQWRINQGRGVLKCWRPSTLSLAGTSHEEVELGVYSNISLTLRSMTIDEQSHLKKEEENGTNPKINRYWIQRYDLFSRYDEGIQIDEEGWYSVTHEEIAIKHAERCRGKVVIDCFAGVGGNTIQFAKVSSSVIAIDIDPMKVQMAMNNANVYGVANHVDFVVGDFFSLAPSLKGDVSFLSPPWGGPNYCKVESFKMDMLQPRDGYSLFKIVQSITPNIIMYLPKNVDLAQLEELASLSSPPLTLETLLHLMSTCLLALLSRRRRLCSTVRNGGVRRAGSGVTTRHIHPAFVLIGWFGSITSTCFKGLVDLFTIESPLDRGFGDFKQIIIIPEYFGYREIRATLSLVGTSHEEVELGVDFIISLTLAKGENSTNPKINRYWIQRYDLFSRYDEGIQIDEEGWYSVTHEEIAIKHAERCRGKVVIDCFAGVGGNTIQFAKVSSSVIAIDIDPMKVQMAMNNANVYGVANHVDFVVGDFFSLAPSLKGDVSFLAPPWGGPNYCKVESFKMDMLQPRDGYSLFKIVQSITPNIIMYLPKNVDLAQLEELASLSSPPLTLEDSITWIFDTNSKHHSLFSISCLHVCLLCCLGDDVSVRLFGMEAFEGQIHPAFVLIGWFGSITSTCFKGLVDLFTIESPLDRGFGDFKQIIIIPEYFGYREIRATLSLVGTSHEEVELGVDFIISLTLAKGENSTNPKINRYWIQRYDLFSRYDEGIQIDEEGWYSVTHEEIAIKHAERCRGKVVIDCFAGVGGNTIQFAKVSSSVIAIDIDPMKVQMAMNNANVYGVANHVDFVVGDFFSLAPSLKGDVSFLSPPWGGPNYCKVESFKMDMLQPRDGYSLFKIVQSITPNIIMYLPKNVDLAQLEELASLSYDEGIQIDEEGWYSVTHEEIAIKHAERCRGKVVIDCFAGVGGNTIQFAKVSSSVIAIDIDPMKVQMAMNNANVYGVANHVDFVVGDFFSLAPSLKGDVSFLAPPWGGPNYCKVESFKMDMLQPRDGYSLFKIVQSITPNIIMYLPKNVDLAQLEELASLSSPPLTLEWSNDKTCVKSLAAPDLCLFLLTGFGIHPAFVLIGWFGSITSTCFKGLVDLFTIESPLGRGFGDFKQIIIIPEYFGYREIRATLSLVGTSHEEVELGVDFIISLTLAKGENSTNPKINRYWIQRYDLFSRYDEGIQIDEEGWYSVTHEEIAIKHAERCRGKVVIDCFAGVGANTIQFAKVSSSVIAIDIDPMKVQMAMNNANVYGVANHVDFVVGDFFSLAPSLKGDVSFLAPPWGGPNYCKVESFKMDMLQPRDGIYIFSEDLFLYRYSLFKIVQSITPNIIMYLPKNVDLAQLEELASLSSPPLTLEVTPLSIKTLGLFSISCLHVCLLCCLGETSLFGMETFEGQWSNDKTCVKSLAAPDLCLFLLTGFGVCRSIRLSFSLVVLASRALLICLLSNHLSIVGLASKRSFVLRFSLTNRCGRDVSSVICFVCVALGIRDRGDMTSVLPSR</sequence>
<evidence type="ECO:0000256" key="2">
    <source>
        <dbReference type="ARBA" id="ARBA00025783"/>
    </source>
</evidence>
<comment type="catalytic activity">
    <reaction evidence="3">
        <text>a 5'-end (N(2),N(7)-dimethyl 5'-triphosphoguanosine)-ribonucleoside in snoRNA + S-adenosyl-L-methionine = a 5'-end (N(2),N(2),N(7)-trimethyl 5'-triphosphoguanosine)-ribonucleoside in snoRNA + S-adenosyl-L-homocysteine + H(+)</text>
        <dbReference type="Rhea" id="RHEA:78507"/>
        <dbReference type="Rhea" id="RHEA-COMP:19088"/>
        <dbReference type="Rhea" id="RHEA-COMP:19090"/>
        <dbReference type="ChEBI" id="CHEBI:15378"/>
        <dbReference type="ChEBI" id="CHEBI:57856"/>
        <dbReference type="ChEBI" id="CHEBI:59789"/>
        <dbReference type="ChEBI" id="CHEBI:167623"/>
        <dbReference type="ChEBI" id="CHEBI:172880"/>
    </reaction>
    <physiologicalReaction direction="left-to-right" evidence="3">
        <dbReference type="Rhea" id="RHEA:78508"/>
    </physiologicalReaction>
</comment>
<evidence type="ECO:0000256" key="7">
    <source>
        <dbReference type="ARBA" id="ARBA00049790"/>
    </source>
</evidence>
<gene>
    <name evidence="8" type="ORF">HID58_025524</name>
</gene>
<proteinExistence type="inferred from homology"/>
<evidence type="ECO:0000313" key="9">
    <source>
        <dbReference type="Proteomes" id="UP000824890"/>
    </source>
</evidence>
<reference evidence="8 9" key="1">
    <citation type="submission" date="2021-05" db="EMBL/GenBank/DDBJ databases">
        <title>Genome Assembly of Synthetic Allotetraploid Brassica napus Reveals Homoeologous Exchanges between Subgenomes.</title>
        <authorList>
            <person name="Davis J.T."/>
        </authorList>
    </citation>
    <scope>NUCLEOTIDE SEQUENCE [LARGE SCALE GENOMIC DNA]</scope>
    <source>
        <strain evidence="9">cv. Da-Ae</strain>
        <tissue evidence="8">Seedling</tissue>
    </source>
</reference>
<dbReference type="Pfam" id="PF09445">
    <property type="entry name" value="Methyltransf_15"/>
    <property type="match status" value="5"/>
</dbReference>
<accession>A0ABQ8CLD0</accession>
<comment type="catalytic activity">
    <reaction evidence="6">
        <text>a 5'-end (N(7)-methyl 5'-triphosphoguanosine)-ribonucleoside in snRNA + S-adenosyl-L-methionine = a 5'-end (N(2),N(7)-dimethyl 5'-triphosphoguanosine)-ribonucleoside in snRNA + S-adenosyl-L-homocysteine + H(+)</text>
        <dbReference type="Rhea" id="RHEA:78471"/>
        <dbReference type="Rhea" id="RHEA-COMP:19085"/>
        <dbReference type="Rhea" id="RHEA-COMP:19087"/>
        <dbReference type="ChEBI" id="CHEBI:15378"/>
        <dbReference type="ChEBI" id="CHEBI:57856"/>
        <dbReference type="ChEBI" id="CHEBI:59789"/>
        <dbReference type="ChEBI" id="CHEBI:156461"/>
        <dbReference type="ChEBI" id="CHEBI:172880"/>
    </reaction>
    <physiologicalReaction direction="left-to-right" evidence="6">
        <dbReference type="Rhea" id="RHEA:78472"/>
    </physiologicalReaction>
</comment>
<comment type="catalytic activity">
    <reaction evidence="5">
        <text>a 5'-end (N(2),N(7)-dimethyl 5'-triphosphoguanosine)-ribonucleoside in snRNA + S-adenosyl-L-methionine = a 5'-end (N(2),N(2),N(7)-trimethyl 5'-triphosphoguanosine)-ribonucleoside in snRNA + S-adenosyl-L-homocysteine + H(+)</text>
        <dbReference type="Rhea" id="RHEA:78479"/>
        <dbReference type="Rhea" id="RHEA-COMP:19087"/>
        <dbReference type="Rhea" id="RHEA-COMP:19089"/>
        <dbReference type="ChEBI" id="CHEBI:15378"/>
        <dbReference type="ChEBI" id="CHEBI:57856"/>
        <dbReference type="ChEBI" id="CHEBI:59789"/>
        <dbReference type="ChEBI" id="CHEBI:167623"/>
        <dbReference type="ChEBI" id="CHEBI:172880"/>
    </reaction>
    <physiologicalReaction direction="left-to-right" evidence="5">
        <dbReference type="Rhea" id="RHEA:78480"/>
    </physiologicalReaction>
</comment>
<dbReference type="PANTHER" id="PTHR14741:SF41">
    <property type="entry name" value="TRIMETHYLGUANOSINE SYNTHASE"/>
    <property type="match status" value="1"/>
</dbReference>
<feature type="non-terminal residue" evidence="8">
    <location>
        <position position="1"/>
    </location>
</feature>
<evidence type="ECO:0000313" key="8">
    <source>
        <dbReference type="EMBL" id="KAH0917864.1"/>
    </source>
</evidence>
<dbReference type="SUPFAM" id="SSF53335">
    <property type="entry name" value="S-adenosyl-L-methionine-dependent methyltransferases"/>
    <property type="match status" value="5"/>
</dbReference>
<dbReference type="EMBL" id="JAGKQM010000007">
    <property type="protein sequence ID" value="KAH0917864.1"/>
    <property type="molecule type" value="Genomic_DNA"/>
</dbReference>
<name>A0ABQ8CLD0_BRANA</name>
<comment type="caution">
    <text evidence="8">The sequence shown here is derived from an EMBL/GenBank/DDBJ whole genome shotgun (WGS) entry which is preliminary data.</text>
</comment>
<evidence type="ECO:0000256" key="5">
    <source>
        <dbReference type="ARBA" id="ARBA00048763"/>
    </source>
</evidence>